<gene>
    <name evidence="2" type="ORF">CALCODRAFT_507824</name>
</gene>
<dbReference type="InParanoid" id="A0A165H907"/>
<feature type="region of interest" description="Disordered" evidence="1">
    <location>
        <begin position="508"/>
        <end position="540"/>
    </location>
</feature>
<dbReference type="Proteomes" id="UP000076842">
    <property type="component" value="Unassembled WGS sequence"/>
</dbReference>
<sequence>MSVELEIVPTADCVAMVGDVNTFTNYSLSGSVIVKYEKSFVRSLMPMLQPLYYTILSLDIYFEGHQDVLDRKGGFASTAICRQKKSLIGPGALPVVLSPIVHTVGIPFELAVPSWLPPTWMGADGMTSYSLFCKARVVPNYAPCELLTPYKPSTEDLGNIYPLSEEPRGLHRAKSLWCLGRPPRTPPRATPKSIEATPVSIAVGRFRNSQPDLDMPERSRALFPYTYYVLEPKLRTSPDMLSDPVQVKLFNSLVLHIGVPSFVGVQERKVPVYCAIKSNMDKNILEERQFEVTKVSFNIQQVEGYSTPVCDEYEANHPLPPADQQPPRMPLMAQNIFTSLGACGLLAKSPHESHWERHNELSKHDVSHSFEHPLFKGHCKTRLDIPIVQEEKGKDTVTIWPDMESPYCKLHHCIYMAIDCKYVDEAGQVHTENMAGVVPLRFTAVASHKNTSPVSPSFSVPSMDCPTPKSSKNGSPTRSLPPVPAYGQIFDENGETRMADPLPRYERFGSIDTTTSRSSSPYGSSSGHGHETLIASRGRPSVDTCRTAISVHSQPRRHQPMAVAF</sequence>
<evidence type="ECO:0000313" key="3">
    <source>
        <dbReference type="Proteomes" id="UP000076842"/>
    </source>
</evidence>
<accession>A0A165H907</accession>
<proteinExistence type="predicted"/>
<dbReference type="AlphaFoldDB" id="A0A165H907"/>
<organism evidence="2 3">
    <name type="scientific">Calocera cornea HHB12733</name>
    <dbReference type="NCBI Taxonomy" id="1353952"/>
    <lineage>
        <taxon>Eukaryota</taxon>
        <taxon>Fungi</taxon>
        <taxon>Dikarya</taxon>
        <taxon>Basidiomycota</taxon>
        <taxon>Agaricomycotina</taxon>
        <taxon>Dacrymycetes</taxon>
        <taxon>Dacrymycetales</taxon>
        <taxon>Dacrymycetaceae</taxon>
        <taxon>Calocera</taxon>
    </lineage>
</organism>
<feature type="compositionally biased region" description="Polar residues" evidence="1">
    <location>
        <begin position="468"/>
        <end position="478"/>
    </location>
</feature>
<keyword evidence="3" id="KW-1185">Reference proteome</keyword>
<dbReference type="STRING" id="1353952.A0A165H907"/>
<feature type="compositionally biased region" description="Low complexity" evidence="1">
    <location>
        <begin position="513"/>
        <end position="527"/>
    </location>
</feature>
<evidence type="ECO:0000256" key="1">
    <source>
        <dbReference type="SAM" id="MobiDB-lite"/>
    </source>
</evidence>
<protein>
    <submittedName>
        <fullName evidence="2">Uncharacterized protein</fullName>
    </submittedName>
</protein>
<name>A0A165H907_9BASI</name>
<feature type="compositionally biased region" description="Low complexity" evidence="1">
    <location>
        <begin position="452"/>
        <end position="462"/>
    </location>
</feature>
<dbReference type="OrthoDB" id="1638493at2759"/>
<dbReference type="EMBL" id="KV423945">
    <property type="protein sequence ID" value="KZT59001.1"/>
    <property type="molecule type" value="Genomic_DNA"/>
</dbReference>
<evidence type="ECO:0000313" key="2">
    <source>
        <dbReference type="EMBL" id="KZT59001.1"/>
    </source>
</evidence>
<feature type="region of interest" description="Disordered" evidence="1">
    <location>
        <begin position="450"/>
        <end position="482"/>
    </location>
</feature>
<reference evidence="2 3" key="1">
    <citation type="journal article" date="2016" name="Mol. Biol. Evol.">
        <title>Comparative Genomics of Early-Diverging Mushroom-Forming Fungi Provides Insights into the Origins of Lignocellulose Decay Capabilities.</title>
        <authorList>
            <person name="Nagy L.G."/>
            <person name="Riley R."/>
            <person name="Tritt A."/>
            <person name="Adam C."/>
            <person name="Daum C."/>
            <person name="Floudas D."/>
            <person name="Sun H."/>
            <person name="Yadav J.S."/>
            <person name="Pangilinan J."/>
            <person name="Larsson K.H."/>
            <person name="Matsuura K."/>
            <person name="Barry K."/>
            <person name="Labutti K."/>
            <person name="Kuo R."/>
            <person name="Ohm R.A."/>
            <person name="Bhattacharya S.S."/>
            <person name="Shirouzu T."/>
            <person name="Yoshinaga Y."/>
            <person name="Martin F.M."/>
            <person name="Grigoriev I.V."/>
            <person name="Hibbett D.S."/>
        </authorList>
    </citation>
    <scope>NUCLEOTIDE SEQUENCE [LARGE SCALE GENOMIC DNA]</scope>
    <source>
        <strain evidence="2 3">HHB12733</strain>
    </source>
</reference>